<organism evidence="5 6">
    <name type="scientific">Streptomyces triticiradicis</name>
    <dbReference type="NCBI Taxonomy" id="2651189"/>
    <lineage>
        <taxon>Bacteria</taxon>
        <taxon>Bacillati</taxon>
        <taxon>Actinomycetota</taxon>
        <taxon>Actinomycetes</taxon>
        <taxon>Kitasatosporales</taxon>
        <taxon>Streptomycetaceae</taxon>
        <taxon>Streptomyces</taxon>
    </lineage>
</organism>
<dbReference type="Gene3D" id="3.40.50.10140">
    <property type="entry name" value="Toll/interleukin-1 receptor homology (TIR) domain"/>
    <property type="match status" value="1"/>
</dbReference>
<dbReference type="SUPFAM" id="SSF52200">
    <property type="entry name" value="Toll/Interleukin receptor TIR domain"/>
    <property type="match status" value="1"/>
</dbReference>
<evidence type="ECO:0000259" key="4">
    <source>
        <dbReference type="Pfam" id="PF13676"/>
    </source>
</evidence>
<evidence type="ECO:0000256" key="1">
    <source>
        <dbReference type="SAM" id="Phobius"/>
    </source>
</evidence>
<dbReference type="GO" id="GO:0007165">
    <property type="term" value="P:signal transduction"/>
    <property type="evidence" value="ECO:0007669"/>
    <property type="project" value="InterPro"/>
</dbReference>
<feature type="domain" description="Transposase IS4-like" evidence="2">
    <location>
        <begin position="60"/>
        <end position="110"/>
    </location>
</feature>
<dbReference type="GO" id="GO:0003677">
    <property type="term" value="F:DNA binding"/>
    <property type="evidence" value="ECO:0007669"/>
    <property type="project" value="InterPro"/>
</dbReference>
<dbReference type="Pfam" id="PF13340">
    <property type="entry name" value="DUF4096"/>
    <property type="match status" value="1"/>
</dbReference>
<keyword evidence="1" id="KW-1133">Transmembrane helix</keyword>
<proteinExistence type="predicted"/>
<dbReference type="Proteomes" id="UP000442990">
    <property type="component" value="Unassembled WGS sequence"/>
</dbReference>
<dbReference type="InterPro" id="IPR002559">
    <property type="entry name" value="Transposase_11"/>
</dbReference>
<evidence type="ECO:0000313" key="5">
    <source>
        <dbReference type="EMBL" id="KAB1978531.1"/>
    </source>
</evidence>
<protein>
    <submittedName>
        <fullName evidence="5">Transposase</fullName>
    </submittedName>
</protein>
<dbReference type="Pfam" id="PF13676">
    <property type="entry name" value="TIR_2"/>
    <property type="match status" value="1"/>
</dbReference>
<dbReference type="PANTHER" id="PTHR30007">
    <property type="entry name" value="PHP DOMAIN PROTEIN"/>
    <property type="match status" value="1"/>
</dbReference>
<accession>A0A7J5D614</accession>
<dbReference type="InterPro" id="IPR025161">
    <property type="entry name" value="IS402-like_dom"/>
</dbReference>
<evidence type="ECO:0000259" key="2">
    <source>
        <dbReference type="Pfam" id="PF01609"/>
    </source>
</evidence>
<dbReference type="PANTHER" id="PTHR30007:SF0">
    <property type="entry name" value="TRANSPOSASE"/>
    <property type="match status" value="1"/>
</dbReference>
<dbReference type="Pfam" id="PF01609">
    <property type="entry name" value="DDE_Tnp_1"/>
    <property type="match status" value="1"/>
</dbReference>
<evidence type="ECO:0000313" key="6">
    <source>
        <dbReference type="Proteomes" id="UP000442990"/>
    </source>
</evidence>
<keyword evidence="6" id="KW-1185">Reference proteome</keyword>
<dbReference type="GO" id="GO:0006313">
    <property type="term" value="P:DNA transposition"/>
    <property type="evidence" value="ECO:0007669"/>
    <property type="project" value="InterPro"/>
</dbReference>
<evidence type="ECO:0000259" key="3">
    <source>
        <dbReference type="Pfam" id="PF13340"/>
    </source>
</evidence>
<keyword evidence="1" id="KW-0812">Transmembrane</keyword>
<feature type="transmembrane region" description="Helical" evidence="1">
    <location>
        <begin position="207"/>
        <end position="228"/>
    </location>
</feature>
<reference evidence="5 6" key="1">
    <citation type="submission" date="2019-09" db="EMBL/GenBank/DDBJ databases">
        <title>Isolation and identification of active actinomycetes.</title>
        <authorList>
            <person name="Yu Z."/>
            <person name="Han C."/>
            <person name="Yu B."/>
        </authorList>
    </citation>
    <scope>NUCLEOTIDE SEQUENCE [LARGE SCALE GENOMIC DNA]</scope>
    <source>
        <strain evidence="5 6">NEAU-H2</strain>
    </source>
</reference>
<dbReference type="GO" id="GO:0004803">
    <property type="term" value="F:transposase activity"/>
    <property type="evidence" value="ECO:0007669"/>
    <property type="project" value="InterPro"/>
</dbReference>
<comment type="caution">
    <text evidence="5">The sequence shown here is derived from an EMBL/GenBank/DDBJ whole genome shotgun (WGS) entry which is preliminary data.</text>
</comment>
<gene>
    <name evidence="5" type="ORF">F8144_39510</name>
</gene>
<dbReference type="EMBL" id="WBKG01000052">
    <property type="protein sequence ID" value="KAB1978531.1"/>
    <property type="molecule type" value="Genomic_DNA"/>
</dbReference>
<feature type="domain" description="TIR" evidence="4">
    <location>
        <begin position="256"/>
        <end position="368"/>
    </location>
</feature>
<name>A0A7J5D614_9ACTN</name>
<keyword evidence="1" id="KW-0472">Membrane</keyword>
<dbReference type="InterPro" id="IPR000157">
    <property type="entry name" value="TIR_dom"/>
</dbReference>
<feature type="domain" description="Insertion element IS402-like" evidence="3">
    <location>
        <begin position="1"/>
        <end position="44"/>
    </location>
</feature>
<dbReference type="AlphaFoldDB" id="A0A7J5D614"/>
<dbReference type="InterPro" id="IPR035897">
    <property type="entry name" value="Toll_tir_struct_dom_sf"/>
</dbReference>
<sequence>MDAIFYVVRSGCAWSQLPKDFPPWPTVYWYFTWRHDDGTVEQVHDTLRGRVRKADGRSAEPSAGLIDSQSVRTADTVPAGTRGFDAGTKVKGRKRFIGTDTLGLLVDVNARVGIHETAGQRYLAALHARKADAIGGSRTSRSSSEAVPDGLVLIADAPGGPHAFQGEGTSSSRPQTLTSRALRKLRGKTRISVPSRPRIPVMEGANLTIALVGLIATVAGTYFGYVGVRGEIRRRRAAVSGPRPVIVPSRPDSYDVFVSYAEAEAGAAERLAGDLGRAGSSAFLVRWVEPGLIPLLESERALAETTLGVLLFGPGTMTDPRIMDEYAALLQRAYEGRFRFVPALTGNVELPTFAAIRQPVDLGAPGTARYDSEVASLLEIVSRQRRQAEA</sequence>